<dbReference type="Pfam" id="PF17035">
    <property type="entry name" value="BET"/>
    <property type="match status" value="1"/>
</dbReference>
<accession>B7FTY9</accession>
<feature type="region of interest" description="Disordered" evidence="3">
    <location>
        <begin position="1"/>
        <end position="26"/>
    </location>
</feature>
<dbReference type="eggNOG" id="KOG1474">
    <property type="taxonomic scope" value="Eukaryota"/>
</dbReference>
<evidence type="ECO:0000256" key="3">
    <source>
        <dbReference type="SAM" id="MobiDB-lite"/>
    </source>
</evidence>
<dbReference type="RefSeq" id="XP_002178508.1">
    <property type="nucleotide sequence ID" value="XM_002178472.1"/>
</dbReference>
<feature type="compositionally biased region" description="Basic and acidic residues" evidence="3">
    <location>
        <begin position="1308"/>
        <end position="1344"/>
    </location>
</feature>
<feature type="domain" description="NET" evidence="5">
    <location>
        <begin position="1067"/>
        <end position="1147"/>
    </location>
</feature>
<dbReference type="Gene3D" id="1.20.1270.220">
    <property type="match status" value="1"/>
</dbReference>
<feature type="region of interest" description="Disordered" evidence="3">
    <location>
        <begin position="1142"/>
        <end position="1271"/>
    </location>
</feature>
<sequence length="1386" mass="151981">MHEPSSTTIPSKTENESTLEKIPSTSTIIEEEAAILGGEKATMNATANSSTALLKQKESMNVDTGVKLDDLNSTDCDAEMQDVDDGKKGGNGMDSDDSSEVKVADDAMNANDNRKNDKLDSNEEKKDANGDLASSGLEEGTSSLSDTKNATLVAAGTNSAVELLDVRLAEEGNGNFKEKMQTTGSSMDSVGPNAIMELKSKPNGALSNDHQDSSSAALANPAPPVMKGTLSYNVELRRHVIRGMWNYENSNDFPPQRFELLRNLTPEEEITKLPTDGEFHGSFSLAYFHTTSKGKQKERSRVIPESGVDIKFSCVDGNPGVYKVDGKGTNQFGVFHVNGTAKSSDHEGDSSMNIVLRKRYEPSVPTAATNDPLPKTKKLKTETAAPVLEAGPLPPPAESYPNGVVCLRGKLFKEESNDLGVTEVIQRINGMWASGLDFILADPLNSKGMLCRFEYEHKTSMPSGTFPVSGRYSGWFDLKGDDGTKTRINERDVVLKFRANEAGYHNVEGKGSNVFGKYTITGTLTSDSVITIFRHFVPRKIKANKSVTSAPPPINAPQARRPSIPGPSVELKLKMDDVKVPNELADRIPLHPIKPPEHSTYSAVSRGVLRLNEDGSHTCNGKWAVTREHFTNGQTSNFNFRLEAHHAAEALAEIAQNSDEPRQFPLDSNLYKGSFQLKKQAGRYQTVVDQQVVMKFWMNTQGSYNVYGKGMNAIGEFNLIGTLVMSGKTGGQVELYRMYPPERLSSSATPRTGSVLASTSVKASDAVAAEPHPTGSSRLPGPLQPSSLHRRESTRLVKLPSRLEDDDPSAQLSRVMEKCSQILRIMHEKDVELGAFFGEPVDPVALGIPTYHQVIKEPMDLKTIRRRLEADEINSPEKFARLVRLVFENAMMFNIDPAHAVHQSARNLLIQFNTKFRDVEHMLQTIRRNQGDDVDGKKKGKDGKRRREEVKSLRTQRLEEADSMAAENSRLMSAMMATAPSLESAAVTRSEFNTMMQMIQHLQAQIVRTYTAVAELSPGDENDVSSSIVPAATHSSSLIASSSPTIAERKKKQPTKRKSEMIDAAEEQVVVDDSKPLSLDEQELLTETINELPPDQLGGVIQIIREAAPVGADEDEIDLEIDQLDTKTQRKLLRHVLKFMKKSKTKAKKKPKTAPKKATTQKKPPKAALAQSQNAKSTVDSFFAFGGKDDSDSDSDDAPPRAKTNNNSGGKGFRDTSGDFKLGDGLGDLQDDDDIGEGGIATNWDLPKPVVQADEMDGEDDGAWGAAREEAAAAKAREVERKAREEKIKAEAEVAKKERLAAALALGEKLKEEREEEKEKEALLKEQHEKKAEEDRKAAREAARAEVQSVEQTVDMDAQRDIMKQYEESFLDKDVGSASPSSDFGF</sequence>
<evidence type="ECO:0000313" key="6">
    <source>
        <dbReference type="EMBL" id="EEC50173.1"/>
    </source>
</evidence>
<feature type="region of interest" description="Disordered" evidence="3">
    <location>
        <begin position="45"/>
        <end position="144"/>
    </location>
</feature>
<evidence type="ECO:0000259" key="4">
    <source>
        <dbReference type="PROSITE" id="PS50014"/>
    </source>
</evidence>
<dbReference type="EMBL" id="CM000607">
    <property type="protein sequence ID" value="EEC50173.1"/>
    <property type="molecule type" value="Genomic_DNA"/>
</dbReference>
<feature type="domain" description="Bromo" evidence="4">
    <location>
        <begin position="829"/>
        <end position="901"/>
    </location>
</feature>
<reference evidence="6 7" key="1">
    <citation type="journal article" date="2008" name="Nature">
        <title>The Phaeodactylum genome reveals the evolutionary history of diatom genomes.</title>
        <authorList>
            <person name="Bowler C."/>
            <person name="Allen A.E."/>
            <person name="Badger J.H."/>
            <person name="Grimwood J."/>
            <person name="Jabbari K."/>
            <person name="Kuo A."/>
            <person name="Maheswari U."/>
            <person name="Martens C."/>
            <person name="Maumus F."/>
            <person name="Otillar R.P."/>
            <person name="Rayko E."/>
            <person name="Salamov A."/>
            <person name="Vandepoele K."/>
            <person name="Beszteri B."/>
            <person name="Gruber A."/>
            <person name="Heijde M."/>
            <person name="Katinka M."/>
            <person name="Mock T."/>
            <person name="Valentin K."/>
            <person name="Verret F."/>
            <person name="Berges J.A."/>
            <person name="Brownlee C."/>
            <person name="Cadoret J.P."/>
            <person name="Chiovitti A."/>
            <person name="Choi C.J."/>
            <person name="Coesel S."/>
            <person name="De Martino A."/>
            <person name="Detter J.C."/>
            <person name="Durkin C."/>
            <person name="Falciatore A."/>
            <person name="Fournet J."/>
            <person name="Haruta M."/>
            <person name="Huysman M.J."/>
            <person name="Jenkins B.D."/>
            <person name="Jiroutova K."/>
            <person name="Jorgensen R.E."/>
            <person name="Joubert Y."/>
            <person name="Kaplan A."/>
            <person name="Kroger N."/>
            <person name="Kroth P.G."/>
            <person name="La Roche J."/>
            <person name="Lindquist E."/>
            <person name="Lommer M."/>
            <person name="Martin-Jezequel V."/>
            <person name="Lopez P.J."/>
            <person name="Lucas S."/>
            <person name="Mangogna M."/>
            <person name="McGinnis K."/>
            <person name="Medlin L.K."/>
            <person name="Montsant A."/>
            <person name="Oudot-Le Secq M.P."/>
            <person name="Napoli C."/>
            <person name="Obornik M."/>
            <person name="Parker M.S."/>
            <person name="Petit J.L."/>
            <person name="Porcel B.M."/>
            <person name="Poulsen N."/>
            <person name="Robison M."/>
            <person name="Rychlewski L."/>
            <person name="Rynearson T.A."/>
            <person name="Schmutz J."/>
            <person name="Shapiro H."/>
            <person name="Siaut M."/>
            <person name="Stanley M."/>
            <person name="Sussman M.R."/>
            <person name="Taylor A.R."/>
            <person name="Vardi A."/>
            <person name="von Dassow P."/>
            <person name="Vyverman W."/>
            <person name="Willis A."/>
            <person name="Wyrwicz L.S."/>
            <person name="Rokhsar D.S."/>
            <person name="Weissenbach J."/>
            <person name="Armbrust E.V."/>
            <person name="Green B.R."/>
            <person name="Van de Peer Y."/>
            <person name="Grigoriev I.V."/>
        </authorList>
    </citation>
    <scope>NUCLEOTIDE SEQUENCE [LARGE SCALE GENOMIC DNA]</scope>
    <source>
        <strain evidence="6 7">CCAP 1055/1</strain>
    </source>
</reference>
<dbReference type="PaxDb" id="2850-Phatr44399"/>
<dbReference type="GO" id="GO:0000785">
    <property type="term" value="C:chromatin"/>
    <property type="evidence" value="ECO:0007669"/>
    <property type="project" value="TreeGrafter"/>
</dbReference>
<dbReference type="PROSITE" id="PS51525">
    <property type="entry name" value="NET"/>
    <property type="match status" value="1"/>
</dbReference>
<feature type="region of interest" description="Disordered" evidence="3">
    <location>
        <begin position="1035"/>
        <end position="1061"/>
    </location>
</feature>
<dbReference type="InterPro" id="IPR038336">
    <property type="entry name" value="NET_sf"/>
</dbReference>
<feature type="compositionally biased region" description="Polar residues" evidence="3">
    <location>
        <begin position="1170"/>
        <end position="1180"/>
    </location>
</feature>
<feature type="region of interest" description="Disordered" evidence="3">
    <location>
        <begin position="928"/>
        <end position="958"/>
    </location>
</feature>
<feature type="compositionally biased region" description="Basic and acidic residues" evidence="3">
    <location>
        <begin position="1212"/>
        <end position="1222"/>
    </location>
</feature>
<dbReference type="InterPro" id="IPR036427">
    <property type="entry name" value="Bromodomain-like_sf"/>
</dbReference>
<dbReference type="PANTHER" id="PTHR22880">
    <property type="entry name" value="FALZ-RELATED BROMODOMAIN-CONTAINING PROTEINS"/>
    <property type="match status" value="1"/>
</dbReference>
<feature type="compositionally biased region" description="Basic and acidic residues" evidence="3">
    <location>
        <begin position="112"/>
        <end position="129"/>
    </location>
</feature>
<feature type="compositionally biased region" description="Low complexity" evidence="3">
    <location>
        <begin position="1035"/>
        <end position="1046"/>
    </location>
</feature>
<dbReference type="Proteomes" id="UP000000759">
    <property type="component" value="Chromosome 4"/>
</dbReference>
<feature type="compositionally biased region" description="Basic and acidic residues" evidence="3">
    <location>
        <begin position="945"/>
        <end position="958"/>
    </location>
</feature>
<dbReference type="Pfam" id="PF00439">
    <property type="entry name" value="Bromodomain"/>
    <property type="match status" value="1"/>
</dbReference>
<dbReference type="InParanoid" id="B7FTY9"/>
<dbReference type="GO" id="GO:0006355">
    <property type="term" value="P:regulation of DNA-templated transcription"/>
    <property type="evidence" value="ECO:0007669"/>
    <property type="project" value="TreeGrafter"/>
</dbReference>
<protein>
    <submittedName>
        <fullName evidence="6">Uncharacterized protein</fullName>
    </submittedName>
</protein>
<reference evidence="7" key="2">
    <citation type="submission" date="2008-08" db="EMBL/GenBank/DDBJ databases">
        <authorList>
            <consortium name="Diatom Consortium"/>
            <person name="Grigoriev I."/>
            <person name="Grimwood J."/>
            <person name="Kuo A."/>
            <person name="Otillar R.P."/>
            <person name="Salamov A."/>
            <person name="Detter J.C."/>
            <person name="Lindquist E."/>
            <person name="Shapiro H."/>
            <person name="Lucas S."/>
            <person name="Glavina del Rio T."/>
            <person name="Pitluck S."/>
            <person name="Rokhsar D."/>
            <person name="Bowler C."/>
        </authorList>
    </citation>
    <scope>GENOME REANNOTATION</scope>
    <source>
        <strain evidence="7">CCAP 1055/1</strain>
    </source>
</reference>
<dbReference type="PRINTS" id="PR00503">
    <property type="entry name" value="BROMODOMAIN"/>
</dbReference>
<dbReference type="HOGENOM" id="CLU_255297_0_0_1"/>
<keyword evidence="1 2" id="KW-0103">Bromodomain</keyword>
<feature type="compositionally biased region" description="Low complexity" evidence="3">
    <location>
        <begin position="134"/>
        <end position="144"/>
    </location>
</feature>
<evidence type="ECO:0000256" key="2">
    <source>
        <dbReference type="PROSITE-ProRule" id="PRU00035"/>
    </source>
</evidence>
<feature type="region of interest" description="Disordered" evidence="3">
    <location>
        <begin position="1308"/>
        <end position="1361"/>
    </location>
</feature>
<evidence type="ECO:0000259" key="5">
    <source>
        <dbReference type="PROSITE" id="PS51525"/>
    </source>
</evidence>
<feature type="compositionally biased region" description="Basic residues" evidence="3">
    <location>
        <begin position="1142"/>
        <end position="1165"/>
    </location>
</feature>
<evidence type="ECO:0000313" key="7">
    <source>
        <dbReference type="Proteomes" id="UP000000759"/>
    </source>
</evidence>
<dbReference type="InterPro" id="IPR001487">
    <property type="entry name" value="Bromodomain"/>
</dbReference>
<name>B7FTY9_PHATC</name>
<organism evidence="6 7">
    <name type="scientific">Phaeodactylum tricornutum (strain CCAP 1055/1)</name>
    <dbReference type="NCBI Taxonomy" id="556484"/>
    <lineage>
        <taxon>Eukaryota</taxon>
        <taxon>Sar</taxon>
        <taxon>Stramenopiles</taxon>
        <taxon>Ochrophyta</taxon>
        <taxon>Bacillariophyta</taxon>
        <taxon>Bacillariophyceae</taxon>
        <taxon>Bacillariophycidae</taxon>
        <taxon>Naviculales</taxon>
        <taxon>Phaeodactylaceae</taxon>
        <taxon>Phaeodactylum</taxon>
    </lineage>
</organism>
<proteinExistence type="predicted"/>
<dbReference type="InterPro" id="IPR050935">
    <property type="entry name" value="Bromo_chromatin_reader"/>
</dbReference>
<feature type="region of interest" description="Disordered" evidence="3">
    <location>
        <begin position="743"/>
        <end position="794"/>
    </location>
</feature>
<dbReference type="GO" id="GO:0005634">
    <property type="term" value="C:nucleus"/>
    <property type="evidence" value="ECO:0007669"/>
    <property type="project" value="TreeGrafter"/>
</dbReference>
<dbReference type="KEGG" id="pti:PHATRDRAFT_44399"/>
<keyword evidence="7" id="KW-1185">Reference proteome</keyword>
<dbReference type="PROSITE" id="PS50014">
    <property type="entry name" value="BROMODOMAIN_2"/>
    <property type="match status" value="1"/>
</dbReference>
<dbReference type="SMART" id="SM00297">
    <property type="entry name" value="BROMO"/>
    <property type="match status" value="1"/>
</dbReference>
<dbReference type="GeneID" id="7197862"/>
<dbReference type="GO" id="GO:0006338">
    <property type="term" value="P:chromatin remodeling"/>
    <property type="evidence" value="ECO:0007669"/>
    <property type="project" value="TreeGrafter"/>
</dbReference>
<dbReference type="Gene3D" id="1.20.920.10">
    <property type="entry name" value="Bromodomain-like"/>
    <property type="match status" value="1"/>
</dbReference>
<feature type="compositionally biased region" description="Polar residues" evidence="3">
    <location>
        <begin position="744"/>
        <end position="762"/>
    </location>
</feature>
<feature type="compositionally biased region" description="Basic and acidic residues" evidence="3">
    <location>
        <begin position="55"/>
        <end position="70"/>
    </location>
</feature>
<evidence type="ECO:0000256" key="1">
    <source>
        <dbReference type="ARBA" id="ARBA00023117"/>
    </source>
</evidence>
<dbReference type="PANTHER" id="PTHR22880:SF225">
    <property type="entry name" value="BROMODOMAIN-CONTAINING PROTEIN BET-1-RELATED"/>
    <property type="match status" value="1"/>
</dbReference>
<dbReference type="STRING" id="556484.B7FTY9"/>
<gene>
    <name evidence="6" type="ORF">PHATRDRAFT_44399</name>
</gene>
<dbReference type="OrthoDB" id="21449at2759"/>
<dbReference type="SUPFAM" id="SSF47370">
    <property type="entry name" value="Bromodomain"/>
    <property type="match status" value="1"/>
</dbReference>
<dbReference type="InterPro" id="IPR027353">
    <property type="entry name" value="NET_dom"/>
</dbReference>
<feature type="compositionally biased region" description="Polar residues" evidence="3">
    <location>
        <begin position="1"/>
        <end position="12"/>
    </location>
</feature>